<sequence>MTLQIPDHLLAAGSSDLPKPKGRRVSYVFTTGERLHIFGVTEQNLSGAWHRVTSADGKQYVVDPAKVNYIINEVVD</sequence>
<proteinExistence type="predicted"/>
<gene>
    <name evidence="1" type="ORF">EVB57_024</name>
</gene>
<protein>
    <submittedName>
        <fullName evidence="1">Uncharacterized protein</fullName>
    </submittedName>
</protein>
<reference evidence="1 2" key="1">
    <citation type="submission" date="2020-01" db="EMBL/GenBank/DDBJ databases">
        <title>Patterns of diversity and host range of bacteriophage communities associated with bean-nodulatin bacteria.</title>
        <authorList>
            <person name="Vann Cauwenberghe J."/>
            <person name="Santamaria R.I."/>
            <person name="Bustos P."/>
            <person name="Juarez S."/>
            <person name="Gonzalez V."/>
        </authorList>
    </citation>
    <scope>NUCLEOTIDE SEQUENCE [LARGE SCALE GENOMIC DNA]</scope>
    <source>
        <strain evidence="2">RHph</strain>
    </source>
</reference>
<dbReference type="Proteomes" id="UP000612125">
    <property type="component" value="Segment"/>
</dbReference>
<keyword evidence="2" id="KW-1185">Reference proteome</keyword>
<dbReference type="EMBL" id="MN988488">
    <property type="protein sequence ID" value="QIG68301.1"/>
    <property type="molecule type" value="Genomic_DNA"/>
</dbReference>
<accession>A0A7S5UTI0</accession>
<evidence type="ECO:0000313" key="2">
    <source>
        <dbReference type="Proteomes" id="UP000612125"/>
    </source>
</evidence>
<evidence type="ECO:0000313" key="1">
    <source>
        <dbReference type="EMBL" id="QIG68301.1"/>
    </source>
</evidence>
<name>A0A7S5UTI0_9CAUD</name>
<organism evidence="1 2">
    <name type="scientific">Rhizobium phage RHph_Y1_20</name>
    <dbReference type="NCBI Taxonomy" id="2509571"/>
    <lineage>
        <taxon>Viruses</taxon>
        <taxon>Duplodnaviria</taxon>
        <taxon>Heunggongvirae</taxon>
        <taxon>Uroviricota</taxon>
        <taxon>Caudoviricetes</taxon>
        <taxon>Autographivirales</taxon>
        <taxon>Dunnvirinae</taxon>
        <taxon>Tepoztlanvirus</taxon>
        <taxon>Tepoztlanvirus RHphY120</taxon>
    </lineage>
</organism>